<accession>A0A1D3K828</accession>
<reference evidence="2" key="1">
    <citation type="submission" date="2016-07" db="EMBL/GenBank/DDBJ databases">
        <authorList>
            <person name="Florea S."/>
            <person name="Webb J.S."/>
            <person name="Jaromczyk J."/>
            <person name="Schardl C.L."/>
        </authorList>
    </citation>
    <scope>NUCLEOTIDE SEQUENCE [LARGE SCALE GENOMIC DNA]</scope>
    <source>
        <strain evidence="2">1YdBTEX2</strain>
    </source>
</reference>
<sequence>MSNEYLIQHAVTALETIALAHRDLFQARKIGMEVVIPAEVESAYVDKHGAAGREVIDFLRGNVIL</sequence>
<protein>
    <submittedName>
        <fullName evidence="1">Uncharacterized protein</fullName>
    </submittedName>
</protein>
<evidence type="ECO:0000313" key="1">
    <source>
        <dbReference type="EMBL" id="SBW84514.1"/>
    </source>
</evidence>
<name>A0A1D3K828_PSEVE</name>
<dbReference type="Proteomes" id="UP000245431">
    <property type="component" value="Chromosome PVE_r2"/>
</dbReference>
<dbReference type="AlphaFoldDB" id="A0A1D3K828"/>
<dbReference type="EMBL" id="LT599584">
    <property type="protein sequence ID" value="SBW84514.1"/>
    <property type="molecule type" value="Genomic_DNA"/>
</dbReference>
<gene>
    <name evidence="1" type="ORF">PVE_R2G0488</name>
</gene>
<organism evidence="1 2">
    <name type="scientific">Pseudomonas veronii 1YdBTEX2</name>
    <dbReference type="NCBI Taxonomy" id="1295141"/>
    <lineage>
        <taxon>Bacteria</taxon>
        <taxon>Pseudomonadati</taxon>
        <taxon>Pseudomonadota</taxon>
        <taxon>Gammaproteobacteria</taxon>
        <taxon>Pseudomonadales</taxon>
        <taxon>Pseudomonadaceae</taxon>
        <taxon>Pseudomonas</taxon>
    </lineage>
</organism>
<proteinExistence type="predicted"/>
<evidence type="ECO:0000313" key="2">
    <source>
        <dbReference type="Proteomes" id="UP000245431"/>
    </source>
</evidence>